<sequence>MQPFLSFLFGRVSGDLVTSQRVNAPVDVVSLYFPRRALE</sequence>
<dbReference type="EMBL" id="UINC01018382">
    <property type="protein sequence ID" value="SVA77169.1"/>
    <property type="molecule type" value="Genomic_DNA"/>
</dbReference>
<evidence type="ECO:0000313" key="1">
    <source>
        <dbReference type="EMBL" id="SVA77169.1"/>
    </source>
</evidence>
<gene>
    <name evidence="1" type="ORF">METZ01_LOCUS130023</name>
</gene>
<proteinExistence type="predicted"/>
<reference evidence="1" key="1">
    <citation type="submission" date="2018-05" db="EMBL/GenBank/DDBJ databases">
        <authorList>
            <person name="Lanie J.A."/>
            <person name="Ng W.-L."/>
            <person name="Kazmierczak K.M."/>
            <person name="Andrzejewski T.M."/>
            <person name="Davidsen T.M."/>
            <person name="Wayne K.J."/>
            <person name="Tettelin H."/>
            <person name="Glass J.I."/>
            <person name="Rusch D."/>
            <person name="Podicherti R."/>
            <person name="Tsui H.-C.T."/>
            <person name="Winkler M.E."/>
        </authorList>
    </citation>
    <scope>NUCLEOTIDE SEQUENCE</scope>
</reference>
<dbReference type="AlphaFoldDB" id="A0A381YJF3"/>
<organism evidence="1">
    <name type="scientific">marine metagenome</name>
    <dbReference type="NCBI Taxonomy" id="408172"/>
    <lineage>
        <taxon>unclassified sequences</taxon>
        <taxon>metagenomes</taxon>
        <taxon>ecological metagenomes</taxon>
    </lineage>
</organism>
<name>A0A381YJF3_9ZZZZ</name>
<accession>A0A381YJF3</accession>
<protein>
    <submittedName>
        <fullName evidence="1">Uncharacterized protein</fullName>
    </submittedName>
</protein>